<dbReference type="Proteomes" id="UP000663851">
    <property type="component" value="Unassembled WGS sequence"/>
</dbReference>
<organism evidence="3 4">
    <name type="scientific">Rotaria socialis</name>
    <dbReference type="NCBI Taxonomy" id="392032"/>
    <lineage>
        <taxon>Eukaryota</taxon>
        <taxon>Metazoa</taxon>
        <taxon>Spiralia</taxon>
        <taxon>Gnathifera</taxon>
        <taxon>Rotifera</taxon>
        <taxon>Eurotatoria</taxon>
        <taxon>Bdelloidea</taxon>
        <taxon>Philodinida</taxon>
        <taxon>Philodinidae</taxon>
        <taxon>Rotaria</taxon>
    </lineage>
</organism>
<evidence type="ECO:0000313" key="2">
    <source>
        <dbReference type="EMBL" id="CAF3376518.1"/>
    </source>
</evidence>
<keyword evidence="1" id="KW-0175">Coiled coil</keyword>
<name>A0A819UAS3_9BILA</name>
<accession>A0A819UAS3</accession>
<evidence type="ECO:0000313" key="3">
    <source>
        <dbReference type="EMBL" id="CAF4091696.1"/>
    </source>
</evidence>
<reference evidence="3" key="1">
    <citation type="submission" date="2021-02" db="EMBL/GenBank/DDBJ databases">
        <authorList>
            <person name="Nowell W R."/>
        </authorList>
    </citation>
    <scope>NUCLEOTIDE SEQUENCE</scope>
</reference>
<feature type="coiled-coil region" evidence="1">
    <location>
        <begin position="404"/>
        <end position="455"/>
    </location>
</feature>
<dbReference type="AlphaFoldDB" id="A0A819UAS3"/>
<evidence type="ECO:0000256" key="1">
    <source>
        <dbReference type="SAM" id="Coils"/>
    </source>
</evidence>
<sequence>MPHKFDDSNDDLYRIREHDSFNSITVPHQSLMATSSSSNISTKVEELIPPIDIKDIILNLKVEYNYPEIYKFIEELKSPNNEMKVNNRILSVSQLYTLHILNDLIDMSNQTIRKIYRPTLFIRKNDAFGPFNHYYLLKLFDIEYECPNKDNFPKVWKVTVDTNVIVNVLQLSTATNFPTEANSNAIENDTATLIGTLRAICENINTIDHLRSITKDDWDKLNKITHVVKQLIRDYMQINSVLGLFNQSSDPYKESTATLLDDIHRIRRYFYYVIKKLDLIPYLSRQAVDLAINEVRKTYDDDGNILINIQNYLRTFCLKNKVEDQLLYEQNKRQWIDEIRQLKRDKTSSDQETEQCRIQLERLQRDLKTTEKRTGNIIRREAALIKTSTEGLSRSQGADNIIYQKEKNKAIKFLEKDQKELAQQTERYVILIAKASSIKKNIECLEKLMELKLEEQHKR</sequence>
<dbReference type="EMBL" id="CAJOBO010000008">
    <property type="protein sequence ID" value="CAF4091696.1"/>
    <property type="molecule type" value="Genomic_DNA"/>
</dbReference>
<proteinExistence type="predicted"/>
<comment type="caution">
    <text evidence="3">The sequence shown here is derived from an EMBL/GenBank/DDBJ whole genome shotgun (WGS) entry which is preliminary data.</text>
</comment>
<dbReference type="Proteomes" id="UP000663833">
    <property type="component" value="Unassembled WGS sequence"/>
</dbReference>
<feature type="coiled-coil region" evidence="1">
    <location>
        <begin position="353"/>
        <end position="380"/>
    </location>
</feature>
<protein>
    <submittedName>
        <fullName evidence="3">Uncharacterized protein</fullName>
    </submittedName>
</protein>
<evidence type="ECO:0000313" key="4">
    <source>
        <dbReference type="Proteomes" id="UP000663851"/>
    </source>
</evidence>
<gene>
    <name evidence="3" type="ORF">HFQ381_LOCUS384</name>
    <name evidence="2" type="ORF">LUA448_LOCUS15365</name>
</gene>
<dbReference type="EMBL" id="CAJNYD010001874">
    <property type="protein sequence ID" value="CAF3376518.1"/>
    <property type="molecule type" value="Genomic_DNA"/>
</dbReference>